<dbReference type="Proteomes" id="UP000261420">
    <property type="component" value="Unplaced"/>
</dbReference>
<dbReference type="AlphaFoldDB" id="A0A3B4V7Y5"/>
<accession>A0A3B4V7Y5</accession>
<feature type="region of interest" description="Disordered" evidence="1">
    <location>
        <begin position="116"/>
        <end position="139"/>
    </location>
</feature>
<reference evidence="2" key="2">
    <citation type="submission" date="2025-09" db="UniProtKB">
        <authorList>
            <consortium name="Ensembl"/>
        </authorList>
    </citation>
    <scope>IDENTIFICATION</scope>
</reference>
<protein>
    <submittedName>
        <fullName evidence="2">Uncharacterized protein</fullName>
    </submittedName>
</protein>
<sequence>MSDGSSEVSDLVLYQGSNLLQSVGQLHLLTRTVLLQRHDDLRERQVQRQTGAETDRCRDRHVQRQTGVDLHAGGNQTDRYLCDSVGVEHFNRTRLNLNSVLHQDCQGLRDRQIQRETGTERWTGRERQTGRHVKGKKKT</sequence>
<reference evidence="2" key="1">
    <citation type="submission" date="2025-08" db="UniProtKB">
        <authorList>
            <consortium name="Ensembl"/>
        </authorList>
    </citation>
    <scope>IDENTIFICATION</scope>
</reference>
<organism evidence="2 3">
    <name type="scientific">Seriola dumerili</name>
    <name type="common">Greater amberjack</name>
    <name type="synonym">Caranx dumerili</name>
    <dbReference type="NCBI Taxonomy" id="41447"/>
    <lineage>
        <taxon>Eukaryota</taxon>
        <taxon>Metazoa</taxon>
        <taxon>Chordata</taxon>
        <taxon>Craniata</taxon>
        <taxon>Vertebrata</taxon>
        <taxon>Euteleostomi</taxon>
        <taxon>Actinopterygii</taxon>
        <taxon>Neopterygii</taxon>
        <taxon>Teleostei</taxon>
        <taxon>Neoteleostei</taxon>
        <taxon>Acanthomorphata</taxon>
        <taxon>Carangaria</taxon>
        <taxon>Carangiformes</taxon>
        <taxon>Carangidae</taxon>
        <taxon>Seriola</taxon>
    </lineage>
</organism>
<evidence type="ECO:0000256" key="1">
    <source>
        <dbReference type="SAM" id="MobiDB-lite"/>
    </source>
</evidence>
<evidence type="ECO:0000313" key="3">
    <source>
        <dbReference type="Proteomes" id="UP000261420"/>
    </source>
</evidence>
<proteinExistence type="predicted"/>
<keyword evidence="3" id="KW-1185">Reference proteome</keyword>
<name>A0A3B4V7Y5_SERDU</name>
<dbReference type="Ensembl" id="ENSSDUT00000027373.1">
    <property type="protein sequence ID" value="ENSSDUP00000026896.1"/>
    <property type="gene ID" value="ENSSDUG00000019492.1"/>
</dbReference>
<feature type="compositionally biased region" description="Basic and acidic residues" evidence="1">
    <location>
        <begin position="116"/>
        <end position="129"/>
    </location>
</feature>
<evidence type="ECO:0000313" key="2">
    <source>
        <dbReference type="Ensembl" id="ENSSDUP00000026896.1"/>
    </source>
</evidence>
<dbReference type="GeneTree" id="ENSGT01150000289962"/>
<feature type="compositionally biased region" description="Basic residues" evidence="1">
    <location>
        <begin position="130"/>
        <end position="139"/>
    </location>
</feature>